<dbReference type="HOGENOM" id="CLU_865349_0_0_6"/>
<evidence type="ECO:0000313" key="3">
    <source>
        <dbReference type="Proteomes" id="UP000011864"/>
    </source>
</evidence>
<reference evidence="2 3" key="1">
    <citation type="journal article" date="2013" name="Genome Announc.">
        <title>Complete Genome Sequence of Glaciecola psychrophila Strain 170T.</title>
        <authorList>
            <person name="Yin J."/>
            <person name="Chen J."/>
            <person name="Liu G."/>
            <person name="Yu Y."/>
            <person name="Song L."/>
            <person name="Wang X."/>
            <person name="Qu X."/>
        </authorList>
    </citation>
    <scope>NUCLEOTIDE SEQUENCE [LARGE SCALE GENOMIC DNA]</scope>
    <source>
        <strain evidence="2 3">170</strain>
    </source>
</reference>
<dbReference type="Proteomes" id="UP000011864">
    <property type="component" value="Chromosome"/>
</dbReference>
<feature type="transmembrane region" description="Helical" evidence="1">
    <location>
        <begin position="94"/>
        <end position="114"/>
    </location>
</feature>
<gene>
    <name evidence="2" type="ORF">C427_0686</name>
</gene>
<feature type="transmembrane region" description="Helical" evidence="1">
    <location>
        <begin position="6"/>
        <end position="27"/>
    </location>
</feature>
<evidence type="ECO:0000256" key="1">
    <source>
        <dbReference type="SAM" id="Phobius"/>
    </source>
</evidence>
<keyword evidence="1" id="KW-0812">Transmembrane</keyword>
<feature type="transmembrane region" description="Helical" evidence="1">
    <location>
        <begin position="287"/>
        <end position="310"/>
    </location>
</feature>
<dbReference type="AlphaFoldDB" id="K7A2S9"/>
<organism evidence="2 3">
    <name type="scientific">Paraglaciecola psychrophila 170</name>
    <dbReference type="NCBI Taxonomy" id="1129794"/>
    <lineage>
        <taxon>Bacteria</taxon>
        <taxon>Pseudomonadati</taxon>
        <taxon>Pseudomonadota</taxon>
        <taxon>Gammaproteobacteria</taxon>
        <taxon>Alteromonadales</taxon>
        <taxon>Alteromonadaceae</taxon>
        <taxon>Paraglaciecola</taxon>
    </lineage>
</organism>
<dbReference type="EMBL" id="CP003837">
    <property type="protein sequence ID" value="AGH42796.1"/>
    <property type="molecule type" value="Genomic_DNA"/>
</dbReference>
<dbReference type="STRING" id="1129794.C427_0686"/>
<protein>
    <submittedName>
        <fullName evidence="2">Uncharacterized protein</fullName>
    </submittedName>
</protein>
<dbReference type="KEGG" id="gps:C427_0686"/>
<name>K7A2S9_9ALTE</name>
<sequence>MQIASLFVIACCIFLVSSLIAGSTFLAHRKYLSALHYRIKNKYLVLHALSAVCASIVVTVWLSLPNSQRLPFVFKHCHSSNCATHIPAIIDSTLLNLLFAFFVIGMVTVCFILIKAHQNKLEQRINSLLRLSHNKYLDNNYRLQASIISVSQPVLLNVGMLTPKLLLSSQIAEFLDVKDVKLLLAYEYAKAKQFENFKVKLVQIACLFWPASVRRLIITDLLAVLRDRAFNEVHQLFGGQKTTIPKTILNEMSKDIQEFLLKIERNTDHLPQSADVIVGDANLTATAYLASFSYFLLLVVVTSNFTHFLFELIG</sequence>
<feature type="transmembrane region" description="Helical" evidence="1">
    <location>
        <begin position="43"/>
        <end position="64"/>
    </location>
</feature>
<keyword evidence="1" id="KW-1133">Transmembrane helix</keyword>
<dbReference type="PATRIC" id="fig|1129794.4.peg.678"/>
<proteinExistence type="predicted"/>
<accession>K7A2S9</accession>
<evidence type="ECO:0000313" key="2">
    <source>
        <dbReference type="EMBL" id="AGH42796.1"/>
    </source>
</evidence>
<keyword evidence="1" id="KW-0472">Membrane</keyword>
<keyword evidence="3" id="KW-1185">Reference proteome</keyword>